<protein>
    <submittedName>
        <fullName evidence="2">Uncharacterized protein</fullName>
    </submittedName>
</protein>
<accession>A0A9D4PGE1</accession>
<reference evidence="2" key="1">
    <citation type="journal article" date="2020" name="Cell">
        <title>Large-Scale Comparative Analyses of Tick Genomes Elucidate Their Genetic Diversity and Vector Capacities.</title>
        <authorList>
            <consortium name="Tick Genome and Microbiome Consortium (TIGMIC)"/>
            <person name="Jia N."/>
            <person name="Wang J."/>
            <person name="Shi W."/>
            <person name="Du L."/>
            <person name="Sun Y."/>
            <person name="Zhan W."/>
            <person name="Jiang J.F."/>
            <person name="Wang Q."/>
            <person name="Zhang B."/>
            <person name="Ji P."/>
            <person name="Bell-Sakyi L."/>
            <person name="Cui X.M."/>
            <person name="Yuan T.T."/>
            <person name="Jiang B.G."/>
            <person name="Yang W.F."/>
            <person name="Lam T.T."/>
            <person name="Chang Q.C."/>
            <person name="Ding S.J."/>
            <person name="Wang X.J."/>
            <person name="Zhu J.G."/>
            <person name="Ruan X.D."/>
            <person name="Zhao L."/>
            <person name="Wei J.T."/>
            <person name="Ye R.Z."/>
            <person name="Que T.C."/>
            <person name="Du C.H."/>
            <person name="Zhou Y.H."/>
            <person name="Cheng J.X."/>
            <person name="Dai P.F."/>
            <person name="Guo W.B."/>
            <person name="Han X.H."/>
            <person name="Huang E.J."/>
            <person name="Li L.F."/>
            <person name="Wei W."/>
            <person name="Gao Y.C."/>
            <person name="Liu J.Z."/>
            <person name="Shao H.Z."/>
            <person name="Wang X."/>
            <person name="Wang C.C."/>
            <person name="Yang T.C."/>
            <person name="Huo Q.B."/>
            <person name="Li W."/>
            <person name="Chen H.Y."/>
            <person name="Chen S.E."/>
            <person name="Zhou L.G."/>
            <person name="Ni X.B."/>
            <person name="Tian J.H."/>
            <person name="Sheng Y."/>
            <person name="Liu T."/>
            <person name="Pan Y.S."/>
            <person name="Xia L.Y."/>
            <person name="Li J."/>
            <person name="Zhao F."/>
            <person name="Cao W.C."/>
        </authorList>
    </citation>
    <scope>NUCLEOTIDE SEQUENCE</scope>
    <source>
        <strain evidence="2">Rsan-2018</strain>
    </source>
</reference>
<dbReference type="EMBL" id="JABSTV010001254">
    <property type="protein sequence ID" value="KAH7940376.1"/>
    <property type="molecule type" value="Genomic_DNA"/>
</dbReference>
<feature type="compositionally biased region" description="Basic and acidic residues" evidence="1">
    <location>
        <begin position="1"/>
        <end position="13"/>
    </location>
</feature>
<comment type="caution">
    <text evidence="2">The sequence shown here is derived from an EMBL/GenBank/DDBJ whole genome shotgun (WGS) entry which is preliminary data.</text>
</comment>
<dbReference type="AlphaFoldDB" id="A0A9D4PGE1"/>
<evidence type="ECO:0000313" key="2">
    <source>
        <dbReference type="EMBL" id="KAH7940376.1"/>
    </source>
</evidence>
<gene>
    <name evidence="2" type="ORF">HPB52_023563</name>
</gene>
<organism evidence="2 3">
    <name type="scientific">Rhipicephalus sanguineus</name>
    <name type="common">Brown dog tick</name>
    <name type="synonym">Ixodes sanguineus</name>
    <dbReference type="NCBI Taxonomy" id="34632"/>
    <lineage>
        <taxon>Eukaryota</taxon>
        <taxon>Metazoa</taxon>
        <taxon>Ecdysozoa</taxon>
        <taxon>Arthropoda</taxon>
        <taxon>Chelicerata</taxon>
        <taxon>Arachnida</taxon>
        <taxon>Acari</taxon>
        <taxon>Parasitiformes</taxon>
        <taxon>Ixodida</taxon>
        <taxon>Ixodoidea</taxon>
        <taxon>Ixodidae</taxon>
        <taxon>Rhipicephalinae</taxon>
        <taxon>Rhipicephalus</taxon>
        <taxon>Rhipicephalus</taxon>
    </lineage>
</organism>
<dbReference type="Proteomes" id="UP000821837">
    <property type="component" value="Chromosome 8"/>
</dbReference>
<feature type="compositionally biased region" description="Low complexity" evidence="1">
    <location>
        <begin position="80"/>
        <end position="93"/>
    </location>
</feature>
<reference evidence="2" key="2">
    <citation type="submission" date="2021-09" db="EMBL/GenBank/DDBJ databases">
        <authorList>
            <person name="Jia N."/>
            <person name="Wang J."/>
            <person name="Shi W."/>
            <person name="Du L."/>
            <person name="Sun Y."/>
            <person name="Zhan W."/>
            <person name="Jiang J."/>
            <person name="Wang Q."/>
            <person name="Zhang B."/>
            <person name="Ji P."/>
            <person name="Sakyi L.B."/>
            <person name="Cui X."/>
            <person name="Yuan T."/>
            <person name="Jiang B."/>
            <person name="Yang W."/>
            <person name="Lam T.T.-Y."/>
            <person name="Chang Q."/>
            <person name="Ding S."/>
            <person name="Wang X."/>
            <person name="Zhu J."/>
            <person name="Ruan X."/>
            <person name="Zhao L."/>
            <person name="Wei J."/>
            <person name="Que T."/>
            <person name="Du C."/>
            <person name="Cheng J."/>
            <person name="Dai P."/>
            <person name="Han X."/>
            <person name="Huang E."/>
            <person name="Gao Y."/>
            <person name="Liu J."/>
            <person name="Shao H."/>
            <person name="Ye R."/>
            <person name="Li L."/>
            <person name="Wei W."/>
            <person name="Wang X."/>
            <person name="Wang C."/>
            <person name="Huo Q."/>
            <person name="Li W."/>
            <person name="Guo W."/>
            <person name="Chen H."/>
            <person name="Chen S."/>
            <person name="Zhou L."/>
            <person name="Zhou L."/>
            <person name="Ni X."/>
            <person name="Tian J."/>
            <person name="Zhou Y."/>
            <person name="Sheng Y."/>
            <person name="Liu T."/>
            <person name="Pan Y."/>
            <person name="Xia L."/>
            <person name="Li J."/>
            <person name="Zhao F."/>
            <person name="Cao W."/>
        </authorList>
    </citation>
    <scope>NUCLEOTIDE SEQUENCE</scope>
    <source>
        <strain evidence="2">Rsan-2018</strain>
        <tissue evidence="2">Larvae</tissue>
    </source>
</reference>
<name>A0A9D4PGE1_RHISA</name>
<feature type="region of interest" description="Disordered" evidence="1">
    <location>
        <begin position="1"/>
        <end position="36"/>
    </location>
</feature>
<evidence type="ECO:0000256" key="1">
    <source>
        <dbReference type="SAM" id="MobiDB-lite"/>
    </source>
</evidence>
<proteinExistence type="predicted"/>
<evidence type="ECO:0000313" key="3">
    <source>
        <dbReference type="Proteomes" id="UP000821837"/>
    </source>
</evidence>
<sequence>MHLRDSSKIRHDSTPSVMKCPDAAEKTTKRRRKRDVQWNKAVALILNDAPLHVPTWPEEKKKKKRPDRRSQKLERRRRVGLVGRQRSGGQHCR</sequence>
<keyword evidence="3" id="KW-1185">Reference proteome</keyword>
<feature type="region of interest" description="Disordered" evidence="1">
    <location>
        <begin position="54"/>
        <end position="93"/>
    </location>
</feature>